<geneLocation type="plasmid" evidence="9 11">
    <name>unnamed1</name>
</geneLocation>
<evidence type="ECO:0000256" key="4">
    <source>
        <dbReference type="ARBA" id="ARBA00022692"/>
    </source>
</evidence>
<feature type="transmembrane region" description="Helical" evidence="7">
    <location>
        <begin position="172"/>
        <end position="188"/>
    </location>
</feature>
<keyword evidence="9" id="KW-0614">Plasmid</keyword>
<dbReference type="GO" id="GO:0055085">
    <property type="term" value="P:transmembrane transport"/>
    <property type="evidence" value="ECO:0007669"/>
    <property type="project" value="InterPro"/>
</dbReference>
<dbReference type="Pfam" id="PF00528">
    <property type="entry name" value="BPD_transp_1"/>
    <property type="match status" value="1"/>
</dbReference>
<evidence type="ECO:0000256" key="3">
    <source>
        <dbReference type="ARBA" id="ARBA00022475"/>
    </source>
</evidence>
<feature type="domain" description="ABC transmembrane type-1" evidence="8">
    <location>
        <begin position="92"/>
        <end position="294"/>
    </location>
</feature>
<accession>A0AAX3N888</accession>
<dbReference type="GO" id="GO:0005886">
    <property type="term" value="C:plasma membrane"/>
    <property type="evidence" value="ECO:0007669"/>
    <property type="project" value="UniProtKB-SubCell"/>
</dbReference>
<sequence>MDQNDGKEAKFSMLRLVKASMIVPIALAFILSVSLLPLLLQLDGDGGSLRLHWSQSFAALSDYLGGLGSGDSFRFVSGKNEYSFWERIGASFKVSFFYISAGSLLGMTLGLIIGVYFALSKAEWLKRIVELLGALPDFVMIMLLQFAVVFIASKTGAVVFQVASLSTDDPAIALPLLSATIIPANYMIRNVAMQMKLTLSEDYIGFAKASGLSRMRIVFHHALPNVLPFFKADLHKLLGILMGNIFVVEYLYNLNGVTMFLFSDAFGFGGYQYALVVNGLMTLIVLYAVVYALIRLYLWGWEKVIAR</sequence>
<evidence type="ECO:0000313" key="11">
    <source>
        <dbReference type="Proteomes" id="UP001220962"/>
    </source>
</evidence>
<reference evidence="9 12" key="1">
    <citation type="submission" date="2023-02" db="EMBL/GenBank/DDBJ databases">
        <title>Pathogen: clinical or host-associated sample.</title>
        <authorList>
            <person name="Hergert J."/>
            <person name="Casey R."/>
            <person name="Wagner J."/>
            <person name="Young E.L."/>
            <person name="Oakeson K.F."/>
        </authorList>
    </citation>
    <scope>NUCLEOTIDE SEQUENCE</scope>
    <source>
        <strain evidence="10 12">2022CK-00829</strain>
        <strain evidence="9">2022CK-00830</strain>
        <plasmid evidence="9">unnamed1</plasmid>
    </source>
</reference>
<comment type="subcellular location">
    <subcellularLocation>
        <location evidence="1 7">Cell membrane</location>
        <topology evidence="1 7">Multi-pass membrane protein</topology>
    </subcellularLocation>
</comment>
<feature type="transmembrane region" description="Helical" evidence="7">
    <location>
        <begin position="131"/>
        <end position="152"/>
    </location>
</feature>
<evidence type="ECO:0000313" key="9">
    <source>
        <dbReference type="EMBL" id="WDH85279.1"/>
    </source>
</evidence>
<protein>
    <submittedName>
        <fullName evidence="9">ABC transporter permease subunit</fullName>
    </submittedName>
</protein>
<gene>
    <name evidence="9" type="ORF">PUW23_25935</name>
    <name evidence="10" type="ORF">PUW25_23285</name>
</gene>
<dbReference type="PANTHER" id="PTHR30465:SF44">
    <property type="entry name" value="ABC-TYPE DIPEPTIDE_OLIGOPEPTIDE TRANSPORT SYSTEM, PERMEASE COMPONENT"/>
    <property type="match status" value="1"/>
</dbReference>
<dbReference type="Proteomes" id="UP001221519">
    <property type="component" value="Chromosome"/>
</dbReference>
<keyword evidence="3" id="KW-1003">Cell membrane</keyword>
<feature type="transmembrane region" description="Helical" evidence="7">
    <location>
        <begin position="273"/>
        <end position="298"/>
    </location>
</feature>
<dbReference type="PROSITE" id="PS50928">
    <property type="entry name" value="ABC_TM1"/>
    <property type="match status" value="1"/>
</dbReference>
<dbReference type="SUPFAM" id="SSF161098">
    <property type="entry name" value="MetI-like"/>
    <property type="match status" value="1"/>
</dbReference>
<keyword evidence="6 7" id="KW-0472">Membrane</keyword>
<feature type="transmembrane region" description="Helical" evidence="7">
    <location>
        <begin position="237"/>
        <end position="253"/>
    </location>
</feature>
<dbReference type="EMBL" id="CP118108">
    <property type="protein sequence ID" value="WDI02083.1"/>
    <property type="molecule type" value="Genomic_DNA"/>
</dbReference>
<evidence type="ECO:0000256" key="2">
    <source>
        <dbReference type="ARBA" id="ARBA00022448"/>
    </source>
</evidence>
<evidence type="ECO:0000313" key="12">
    <source>
        <dbReference type="Proteomes" id="UP001221519"/>
    </source>
</evidence>
<proteinExistence type="inferred from homology"/>
<dbReference type="Proteomes" id="UP001220962">
    <property type="component" value="Plasmid unnamed1"/>
</dbReference>
<dbReference type="PANTHER" id="PTHR30465">
    <property type="entry name" value="INNER MEMBRANE ABC TRANSPORTER"/>
    <property type="match status" value="1"/>
</dbReference>
<feature type="transmembrane region" description="Helical" evidence="7">
    <location>
        <begin position="21"/>
        <end position="40"/>
    </location>
</feature>
<evidence type="ECO:0000256" key="5">
    <source>
        <dbReference type="ARBA" id="ARBA00022989"/>
    </source>
</evidence>
<keyword evidence="2 7" id="KW-0813">Transport</keyword>
<feature type="transmembrane region" description="Helical" evidence="7">
    <location>
        <begin position="96"/>
        <end position="119"/>
    </location>
</feature>
<keyword evidence="4 7" id="KW-0812">Transmembrane</keyword>
<organism evidence="9 11">
    <name type="scientific">Paenibacillus urinalis</name>
    <dbReference type="NCBI Taxonomy" id="521520"/>
    <lineage>
        <taxon>Bacteria</taxon>
        <taxon>Bacillati</taxon>
        <taxon>Bacillota</taxon>
        <taxon>Bacilli</taxon>
        <taxon>Bacillales</taxon>
        <taxon>Paenibacillaceae</taxon>
        <taxon>Paenibacillus</taxon>
    </lineage>
</organism>
<name>A0AAX3N888_9BACL</name>
<evidence type="ECO:0000256" key="1">
    <source>
        <dbReference type="ARBA" id="ARBA00004651"/>
    </source>
</evidence>
<dbReference type="AlphaFoldDB" id="A0AAX3N888"/>
<dbReference type="EMBL" id="CP118102">
    <property type="protein sequence ID" value="WDH85279.1"/>
    <property type="molecule type" value="Genomic_DNA"/>
</dbReference>
<dbReference type="RefSeq" id="WP_274337642.1">
    <property type="nucleotide sequence ID" value="NZ_CP118102.1"/>
</dbReference>
<dbReference type="InterPro" id="IPR000515">
    <property type="entry name" value="MetI-like"/>
</dbReference>
<dbReference type="InterPro" id="IPR035906">
    <property type="entry name" value="MetI-like_sf"/>
</dbReference>
<evidence type="ECO:0000256" key="6">
    <source>
        <dbReference type="ARBA" id="ARBA00023136"/>
    </source>
</evidence>
<dbReference type="Gene3D" id="1.10.3720.10">
    <property type="entry name" value="MetI-like"/>
    <property type="match status" value="1"/>
</dbReference>
<dbReference type="CDD" id="cd06261">
    <property type="entry name" value="TM_PBP2"/>
    <property type="match status" value="1"/>
</dbReference>
<keyword evidence="5 7" id="KW-1133">Transmembrane helix</keyword>
<evidence type="ECO:0000256" key="7">
    <source>
        <dbReference type="RuleBase" id="RU363032"/>
    </source>
</evidence>
<evidence type="ECO:0000259" key="8">
    <source>
        <dbReference type="PROSITE" id="PS50928"/>
    </source>
</evidence>
<keyword evidence="12" id="KW-1185">Reference proteome</keyword>
<comment type="similarity">
    <text evidence="7">Belongs to the binding-protein-dependent transport system permease family.</text>
</comment>
<evidence type="ECO:0000313" key="10">
    <source>
        <dbReference type="EMBL" id="WDI02083.1"/>
    </source>
</evidence>